<evidence type="ECO:0000256" key="2">
    <source>
        <dbReference type="SAM" id="MobiDB-lite"/>
    </source>
</evidence>
<feature type="compositionally biased region" description="Basic residues" evidence="2">
    <location>
        <begin position="464"/>
        <end position="473"/>
    </location>
</feature>
<feature type="compositionally biased region" description="Low complexity" evidence="2">
    <location>
        <begin position="351"/>
        <end position="361"/>
    </location>
</feature>
<sequence>MKDGTEAGEPAEVSCQELYDAYLSSYRELCTEVGPCRDARVLRKAAQYLLKEAEPGGTFTLFPFYEAVSQNPESVTTDCRKHLWAVIKATELLETLCVNLFLQPWKKEIKTIKTFTGSFVYHLLPVLSSSTIQSVLASIGYLPHTDTPSEFTLSEDANPDRAMQVGFQLLLARVECLNLLELLEKDQLGPQEWLEVLQKKVGHIKPEEPTEKKVTVEPKEEEKTKKEETDRKEVSLYLDTSFALPPQPKPWCSHHSSLDQSIIEMQRNYPDLAFRGRPLVQDKLQQANSSRSSSCSKDVHTASDDCRVTEPLKRDNIKGTRGATTAFCKKNNSSKADDVLGNNSCGTNPQGSTTSSGTNESGVDDELSGPQAISLHITLRTGSKAEKSRKPEEPQTPAEEWMQQQALADAQNNKPDLLSSMSSVDDDQDLIDLAERMGQIHVQETKDEMNRKEESRRGDENKRKERRKKGRKMRAQEESEEHNLRKPVMEIGPAVSHDVSRCTRSSLSVHAVMKQQKQATASHHLPLNISTADCESSKGGGGSTGQQEGEEAGRAETGHGEEEHLAQSFVIVEHHKK</sequence>
<evidence type="ECO:0000313" key="4">
    <source>
        <dbReference type="EMBL" id="KAF3708496.1"/>
    </source>
</evidence>
<name>A0A6G1R284_CHAAH</name>
<dbReference type="AlphaFoldDB" id="A0A6G1R284"/>
<reference evidence="4 5" key="1">
    <citation type="submission" date="2019-02" db="EMBL/GenBank/DDBJ databases">
        <title>Opniocepnalus argus genome.</title>
        <authorList>
            <person name="Zhou C."/>
            <person name="Xiao S."/>
        </authorList>
    </citation>
    <scope>NUCLEOTIDE SEQUENCE [LARGE SCALE GENOMIC DNA]</scope>
    <source>
        <strain evidence="4">OARG1902GOOAL</strain>
        <tissue evidence="4">Muscle</tissue>
    </source>
</reference>
<feature type="domain" description="Spermatogenesis-associated protein 2 PUB-like" evidence="3">
    <location>
        <begin position="42"/>
        <end position="197"/>
    </location>
</feature>
<feature type="compositionally biased region" description="Basic and acidic residues" evidence="2">
    <location>
        <begin position="474"/>
        <end position="483"/>
    </location>
</feature>
<feature type="compositionally biased region" description="Polar residues" evidence="2">
    <location>
        <begin position="341"/>
        <end position="350"/>
    </location>
</feature>
<feature type="region of interest" description="Disordered" evidence="2">
    <location>
        <begin position="284"/>
        <end position="303"/>
    </location>
</feature>
<keyword evidence="5" id="KW-1185">Reference proteome</keyword>
<evidence type="ECO:0000256" key="1">
    <source>
        <dbReference type="ARBA" id="ARBA00038142"/>
    </source>
</evidence>
<protein>
    <submittedName>
        <fullName evidence="4">Spermatogenesis-associated protein 2 Spermatogenesis-associated protein PD1</fullName>
    </submittedName>
</protein>
<feature type="compositionally biased region" description="Basic and acidic residues" evidence="2">
    <location>
        <begin position="383"/>
        <end position="393"/>
    </location>
</feature>
<accession>A0A6G1R284</accession>
<comment type="similarity">
    <text evidence="1">Belongs to the SPATA2 family.</text>
</comment>
<feature type="region of interest" description="Disordered" evidence="2">
    <location>
        <begin position="514"/>
        <end position="577"/>
    </location>
</feature>
<organism evidence="4 5">
    <name type="scientific">Channa argus</name>
    <name type="common">Northern snakehead</name>
    <name type="synonym">Ophicephalus argus</name>
    <dbReference type="NCBI Taxonomy" id="215402"/>
    <lineage>
        <taxon>Eukaryota</taxon>
        <taxon>Metazoa</taxon>
        <taxon>Chordata</taxon>
        <taxon>Craniata</taxon>
        <taxon>Vertebrata</taxon>
        <taxon>Euteleostomi</taxon>
        <taxon>Actinopterygii</taxon>
        <taxon>Neopterygii</taxon>
        <taxon>Teleostei</taxon>
        <taxon>Neoteleostei</taxon>
        <taxon>Acanthomorphata</taxon>
        <taxon>Anabantaria</taxon>
        <taxon>Anabantiformes</taxon>
        <taxon>Channoidei</taxon>
        <taxon>Channidae</taxon>
        <taxon>Channa</taxon>
    </lineage>
</organism>
<dbReference type="InterPro" id="IPR036339">
    <property type="entry name" value="PUB-like_dom_sf"/>
</dbReference>
<dbReference type="SUPFAM" id="SSF143503">
    <property type="entry name" value="PUG domain-like"/>
    <property type="match status" value="1"/>
</dbReference>
<dbReference type="Gene3D" id="1.20.58.2190">
    <property type="match status" value="1"/>
</dbReference>
<dbReference type="EMBL" id="CM015712">
    <property type="protein sequence ID" value="KAF3708496.1"/>
    <property type="molecule type" value="Genomic_DNA"/>
</dbReference>
<gene>
    <name evidence="4" type="ORF">EXN66_Car001670</name>
</gene>
<feature type="compositionally biased region" description="Basic and acidic residues" evidence="2">
    <location>
        <begin position="551"/>
        <end position="565"/>
    </location>
</feature>
<feature type="compositionally biased region" description="Basic and acidic residues" evidence="2">
    <location>
        <begin position="443"/>
        <end position="463"/>
    </location>
</feature>
<dbReference type="OrthoDB" id="9837000at2759"/>
<evidence type="ECO:0000313" key="5">
    <source>
        <dbReference type="Proteomes" id="UP000503349"/>
    </source>
</evidence>
<proteinExistence type="inferred from homology"/>
<dbReference type="Proteomes" id="UP000503349">
    <property type="component" value="Chromosome 1"/>
</dbReference>
<dbReference type="GO" id="GO:0005737">
    <property type="term" value="C:cytoplasm"/>
    <property type="evidence" value="ECO:0007669"/>
    <property type="project" value="TreeGrafter"/>
</dbReference>
<dbReference type="PANTHER" id="PTHR15326:SF9">
    <property type="entry name" value="SPERMATOGENESIS-ASSOCIATED PROTEIN 2"/>
    <property type="match status" value="1"/>
</dbReference>
<dbReference type="PANTHER" id="PTHR15326">
    <property type="entry name" value="SPERMATOGENESIS-ASSOCIATED PROTEIN 2/TAMOZHENNIC"/>
    <property type="match status" value="1"/>
</dbReference>
<feature type="region of interest" description="Disordered" evidence="2">
    <location>
        <begin position="439"/>
        <end position="483"/>
    </location>
</feature>
<dbReference type="Pfam" id="PF21388">
    <property type="entry name" value="SPATA2_PUB-like"/>
    <property type="match status" value="1"/>
</dbReference>
<reference evidence="5" key="2">
    <citation type="submission" date="2019-02" db="EMBL/GenBank/DDBJ databases">
        <title>Opniocepnalus argus Var Kimnra genome.</title>
        <authorList>
            <person name="Zhou C."/>
            <person name="Xiao S."/>
        </authorList>
    </citation>
    <scope>NUCLEOTIDE SEQUENCE [LARGE SCALE GENOMIC DNA]</scope>
</reference>
<feature type="region of interest" description="Disordered" evidence="2">
    <location>
        <begin position="337"/>
        <end position="403"/>
    </location>
</feature>
<dbReference type="InterPro" id="IPR048839">
    <property type="entry name" value="SPATA2_PUB-like"/>
</dbReference>
<feature type="region of interest" description="Disordered" evidence="2">
    <location>
        <begin position="208"/>
        <end position="232"/>
    </location>
</feature>
<evidence type="ECO:0000259" key="3">
    <source>
        <dbReference type="Pfam" id="PF21388"/>
    </source>
</evidence>